<dbReference type="Proteomes" id="UP000015105">
    <property type="component" value="Chromosome 3D"/>
</dbReference>
<reference evidence="2" key="2">
    <citation type="journal article" date="2017" name="Nat. Plants">
        <title>The Aegilops tauschii genome reveals multiple impacts of transposons.</title>
        <authorList>
            <person name="Zhao G."/>
            <person name="Zou C."/>
            <person name="Li K."/>
            <person name="Wang K."/>
            <person name="Li T."/>
            <person name="Gao L."/>
            <person name="Zhang X."/>
            <person name="Wang H."/>
            <person name="Yang Z."/>
            <person name="Liu X."/>
            <person name="Jiang W."/>
            <person name="Mao L."/>
            <person name="Kong X."/>
            <person name="Jiao Y."/>
            <person name="Jia J."/>
        </authorList>
    </citation>
    <scope>NUCLEOTIDE SEQUENCE [LARGE SCALE GENOMIC DNA]</scope>
    <source>
        <strain evidence="2">cv. AL8/78</strain>
    </source>
</reference>
<dbReference type="Gramene" id="AET3Gv21208600.5">
    <property type="protein sequence ID" value="AET3Gv21208600.5"/>
    <property type="gene ID" value="AET3Gv21208600"/>
</dbReference>
<accession>A0A453GU59</accession>
<name>A0A453GU59_AEGTS</name>
<dbReference type="EnsemblPlants" id="AET3Gv21208600.5">
    <property type="protein sequence ID" value="AET3Gv21208600.5"/>
    <property type="gene ID" value="AET3Gv21208600"/>
</dbReference>
<reference evidence="1" key="3">
    <citation type="journal article" date="2017" name="Nature">
        <title>Genome sequence of the progenitor of the wheat D genome Aegilops tauschii.</title>
        <authorList>
            <person name="Luo M.C."/>
            <person name="Gu Y.Q."/>
            <person name="Puiu D."/>
            <person name="Wang H."/>
            <person name="Twardziok S.O."/>
            <person name="Deal K.R."/>
            <person name="Huo N."/>
            <person name="Zhu T."/>
            <person name="Wang L."/>
            <person name="Wang Y."/>
            <person name="McGuire P.E."/>
            <person name="Liu S."/>
            <person name="Long H."/>
            <person name="Ramasamy R.K."/>
            <person name="Rodriguez J.C."/>
            <person name="Van S.L."/>
            <person name="Yuan L."/>
            <person name="Wang Z."/>
            <person name="Xia Z."/>
            <person name="Xiao L."/>
            <person name="Anderson O.D."/>
            <person name="Ouyang S."/>
            <person name="Liang Y."/>
            <person name="Zimin A.V."/>
            <person name="Pertea G."/>
            <person name="Qi P."/>
            <person name="Bennetzen J.L."/>
            <person name="Dai X."/>
            <person name="Dawson M.W."/>
            <person name="Muller H.G."/>
            <person name="Kugler K."/>
            <person name="Rivarola-Duarte L."/>
            <person name="Spannagl M."/>
            <person name="Mayer K.F.X."/>
            <person name="Lu F.H."/>
            <person name="Bevan M.W."/>
            <person name="Leroy P."/>
            <person name="Li P."/>
            <person name="You F.M."/>
            <person name="Sun Q."/>
            <person name="Liu Z."/>
            <person name="Lyons E."/>
            <person name="Wicker T."/>
            <person name="Salzberg S.L."/>
            <person name="Devos K.M."/>
            <person name="Dvorak J."/>
        </authorList>
    </citation>
    <scope>NUCLEOTIDE SEQUENCE [LARGE SCALE GENOMIC DNA]</scope>
    <source>
        <strain evidence="1">cv. AL8/78</strain>
    </source>
</reference>
<proteinExistence type="predicted"/>
<dbReference type="InterPro" id="IPR043502">
    <property type="entry name" value="DNA/RNA_pol_sf"/>
</dbReference>
<reference evidence="1" key="5">
    <citation type="journal article" date="2021" name="G3 (Bethesda)">
        <title>Aegilops tauschii genome assembly Aet v5.0 features greater sequence contiguity and improved annotation.</title>
        <authorList>
            <person name="Wang L."/>
            <person name="Zhu T."/>
            <person name="Rodriguez J.C."/>
            <person name="Deal K.R."/>
            <person name="Dubcovsky J."/>
            <person name="McGuire P.E."/>
            <person name="Lux T."/>
            <person name="Spannagl M."/>
            <person name="Mayer K.F.X."/>
            <person name="Baldrich P."/>
            <person name="Meyers B.C."/>
            <person name="Huo N."/>
            <person name="Gu Y.Q."/>
            <person name="Zhou H."/>
            <person name="Devos K.M."/>
            <person name="Bennetzen J.L."/>
            <person name="Unver T."/>
            <person name="Budak H."/>
            <person name="Gulick P.J."/>
            <person name="Galiba G."/>
            <person name="Kalapos B."/>
            <person name="Nelson D.R."/>
            <person name="Li P."/>
            <person name="You F.M."/>
            <person name="Luo M.C."/>
            <person name="Dvorak J."/>
        </authorList>
    </citation>
    <scope>NUCLEOTIDE SEQUENCE [LARGE SCALE GENOMIC DNA]</scope>
    <source>
        <strain evidence="1">cv. AL8/78</strain>
    </source>
</reference>
<dbReference type="SUPFAM" id="SSF56672">
    <property type="entry name" value="DNA/RNA polymerases"/>
    <property type="match status" value="1"/>
</dbReference>
<evidence type="ECO:0008006" key="3">
    <source>
        <dbReference type="Google" id="ProtNLM"/>
    </source>
</evidence>
<dbReference type="Gene3D" id="3.30.70.270">
    <property type="match status" value="1"/>
</dbReference>
<reference evidence="1" key="4">
    <citation type="submission" date="2019-03" db="UniProtKB">
        <authorList>
            <consortium name="EnsemblPlants"/>
        </authorList>
    </citation>
    <scope>IDENTIFICATION</scope>
</reference>
<organism evidence="1 2">
    <name type="scientific">Aegilops tauschii subsp. strangulata</name>
    <name type="common">Goatgrass</name>
    <dbReference type="NCBI Taxonomy" id="200361"/>
    <lineage>
        <taxon>Eukaryota</taxon>
        <taxon>Viridiplantae</taxon>
        <taxon>Streptophyta</taxon>
        <taxon>Embryophyta</taxon>
        <taxon>Tracheophyta</taxon>
        <taxon>Spermatophyta</taxon>
        <taxon>Magnoliopsida</taxon>
        <taxon>Liliopsida</taxon>
        <taxon>Poales</taxon>
        <taxon>Poaceae</taxon>
        <taxon>BOP clade</taxon>
        <taxon>Pooideae</taxon>
        <taxon>Triticodae</taxon>
        <taxon>Triticeae</taxon>
        <taxon>Triticinae</taxon>
        <taxon>Aegilops</taxon>
    </lineage>
</organism>
<dbReference type="InterPro" id="IPR043128">
    <property type="entry name" value="Rev_trsase/Diguanyl_cyclase"/>
</dbReference>
<sequence length="217" mass="25945">MSDKKVLQQFLGIVNYARNYIDNLAKLAGPLYAKLRKNAFRLYLGFKEFTVRTDCEAICRYYNKINKMRKGLFPTRDEYLFFGEENRLKVFQPNTFNFMPKAHIKVDEVQCCILDNFSYQYNLKREETRYLLSILNSLAEYFNELNRKLPKREKIEIPKGETLYIIFDGNKPGIYLEWENIMIEKLDAKRKGEDLTFKRYYSINDALFWARKVLGPD</sequence>
<reference evidence="2" key="1">
    <citation type="journal article" date="2014" name="Science">
        <title>Ancient hybridizations among the ancestral genomes of bread wheat.</title>
        <authorList>
            <consortium name="International Wheat Genome Sequencing Consortium,"/>
            <person name="Marcussen T."/>
            <person name="Sandve S.R."/>
            <person name="Heier L."/>
            <person name="Spannagl M."/>
            <person name="Pfeifer M."/>
            <person name="Jakobsen K.S."/>
            <person name="Wulff B.B."/>
            <person name="Steuernagel B."/>
            <person name="Mayer K.F."/>
            <person name="Olsen O.A."/>
        </authorList>
    </citation>
    <scope>NUCLEOTIDE SEQUENCE [LARGE SCALE GENOMIC DNA]</scope>
    <source>
        <strain evidence="2">cv. AL8/78</strain>
    </source>
</reference>
<evidence type="ECO:0000313" key="2">
    <source>
        <dbReference type="Proteomes" id="UP000015105"/>
    </source>
</evidence>
<dbReference type="AlphaFoldDB" id="A0A453GU59"/>
<protein>
    <recommendedName>
        <fullName evidence="3">Reverse transcriptase RNase H-like domain-containing protein</fullName>
    </recommendedName>
</protein>
<evidence type="ECO:0000313" key="1">
    <source>
        <dbReference type="EnsemblPlants" id="AET3Gv21208600.5"/>
    </source>
</evidence>
<keyword evidence="2" id="KW-1185">Reference proteome</keyword>